<reference evidence="1" key="1">
    <citation type="journal article" date="2020" name="Stud. Mycol.">
        <title>101 Dothideomycetes genomes: a test case for predicting lifestyles and emergence of pathogens.</title>
        <authorList>
            <person name="Haridas S."/>
            <person name="Albert R."/>
            <person name="Binder M."/>
            <person name="Bloem J."/>
            <person name="Labutti K."/>
            <person name="Salamov A."/>
            <person name="Andreopoulos B."/>
            <person name="Baker S."/>
            <person name="Barry K."/>
            <person name="Bills G."/>
            <person name="Bluhm B."/>
            <person name="Cannon C."/>
            <person name="Castanera R."/>
            <person name="Culley D."/>
            <person name="Daum C."/>
            <person name="Ezra D."/>
            <person name="Gonzalez J."/>
            <person name="Henrissat B."/>
            <person name="Kuo A."/>
            <person name="Liang C."/>
            <person name="Lipzen A."/>
            <person name="Lutzoni F."/>
            <person name="Magnuson J."/>
            <person name="Mondo S."/>
            <person name="Nolan M."/>
            <person name="Ohm R."/>
            <person name="Pangilinan J."/>
            <person name="Park H.-J."/>
            <person name="Ramirez L."/>
            <person name="Alfaro M."/>
            <person name="Sun H."/>
            <person name="Tritt A."/>
            <person name="Yoshinaga Y."/>
            <person name="Zwiers L.-H."/>
            <person name="Turgeon B."/>
            <person name="Goodwin S."/>
            <person name="Spatafora J."/>
            <person name="Crous P."/>
            <person name="Grigoriev I."/>
        </authorList>
    </citation>
    <scope>NUCLEOTIDE SEQUENCE</scope>
    <source>
        <strain evidence="1">CBS 262.69</strain>
    </source>
</reference>
<keyword evidence="2" id="KW-1185">Reference proteome</keyword>
<dbReference type="Proteomes" id="UP000799640">
    <property type="component" value="Unassembled WGS sequence"/>
</dbReference>
<accession>A0A6G1I4J7</accession>
<name>A0A6G1I4J7_9PEZI</name>
<sequence>MPDPVGATPRKQGLPLKSLPGAKRVKMRYGPYSVPNIRARSVTGEQGSLWNYPDLTPEKPCKECTVLRVVAGLEYPNGTNANFDTGVWLHHLNLMTVGPTRWDPTCLGDTDSFPNFAVNASTYQSERFFYSGNERTPAELTHIPNILNTTTRVMSDGPYSNVTTGRTKAGYYLRPEDQFRLIVDLINMNHNDRLVYVTLTFDYLDGPLPAGWQDIKPVWLDVDNCGSSEVRPPVETGKFVLSSRPWTPNVEGEVVGTIGGITDGAAGLRVFATGPGSGKYESAACTPQARYSEREEYVHRTRRNEITGGMRWAADHVSSLTPCWYPGIGERRMDRSQRWTVQALYDYGQYPGNKDPDGEQLDVMGLAMVYVAVPPAGVKAPAPVRRRLTRRSI</sequence>
<gene>
    <name evidence="1" type="ORF">EJ06DRAFT_554535</name>
</gene>
<dbReference type="OrthoDB" id="4142625at2759"/>
<evidence type="ECO:0000313" key="1">
    <source>
        <dbReference type="EMBL" id="KAF2402989.1"/>
    </source>
</evidence>
<dbReference type="EMBL" id="ML996690">
    <property type="protein sequence ID" value="KAF2402989.1"/>
    <property type="molecule type" value="Genomic_DNA"/>
</dbReference>
<evidence type="ECO:0000313" key="2">
    <source>
        <dbReference type="Proteomes" id="UP000799640"/>
    </source>
</evidence>
<dbReference type="AlphaFoldDB" id="A0A6G1I4J7"/>
<proteinExistence type="predicted"/>
<protein>
    <submittedName>
        <fullName evidence="1">Uncharacterized protein</fullName>
    </submittedName>
</protein>
<organism evidence="1 2">
    <name type="scientific">Trichodelitschia bisporula</name>
    <dbReference type="NCBI Taxonomy" id="703511"/>
    <lineage>
        <taxon>Eukaryota</taxon>
        <taxon>Fungi</taxon>
        <taxon>Dikarya</taxon>
        <taxon>Ascomycota</taxon>
        <taxon>Pezizomycotina</taxon>
        <taxon>Dothideomycetes</taxon>
        <taxon>Dothideomycetes incertae sedis</taxon>
        <taxon>Phaeotrichales</taxon>
        <taxon>Phaeotrichaceae</taxon>
        <taxon>Trichodelitschia</taxon>
    </lineage>
</organism>